<evidence type="ECO:0000313" key="3">
    <source>
        <dbReference type="Proteomes" id="UP001465153"/>
    </source>
</evidence>
<sequence length="71" mass="7785">MSNRYLWLVLGIFFGCLAVQALFTGESVGFGSSNTAGRDISYTENPIEFTLMTVFEICASIGFLKSFLSSK</sequence>
<comment type="caution">
    <text evidence="2">The sequence shown here is derived from an EMBL/GenBank/DDBJ whole genome shotgun (WGS) entry which is preliminary data.</text>
</comment>
<dbReference type="PROSITE" id="PS51257">
    <property type="entry name" value="PROKAR_LIPOPROTEIN"/>
    <property type="match status" value="1"/>
</dbReference>
<keyword evidence="1" id="KW-0472">Membrane</keyword>
<name>A0ABQ0AEK2_9GAMM</name>
<feature type="transmembrane region" description="Helical" evidence="1">
    <location>
        <begin position="49"/>
        <end position="68"/>
    </location>
</feature>
<proteinExistence type="predicted"/>
<evidence type="ECO:0000313" key="2">
    <source>
        <dbReference type="EMBL" id="GAA6170077.1"/>
    </source>
</evidence>
<gene>
    <name evidence="2" type="ORF">NBRC116591_38900</name>
</gene>
<accession>A0ABQ0AEK2</accession>
<reference evidence="2 3" key="1">
    <citation type="submission" date="2024-04" db="EMBL/GenBank/DDBJ databases">
        <title>Draft genome sequence of Sessilibacter corallicola NBRC 116591.</title>
        <authorList>
            <person name="Miyakawa T."/>
            <person name="Kusuya Y."/>
            <person name="Miura T."/>
        </authorList>
    </citation>
    <scope>NUCLEOTIDE SEQUENCE [LARGE SCALE GENOMIC DNA]</scope>
    <source>
        <strain evidence="2 3">KU-00831-HH</strain>
    </source>
</reference>
<keyword evidence="3" id="KW-1185">Reference proteome</keyword>
<keyword evidence="1" id="KW-0812">Transmembrane</keyword>
<organism evidence="2 3">
    <name type="scientific">Sessilibacter corallicola</name>
    <dbReference type="NCBI Taxonomy" id="2904075"/>
    <lineage>
        <taxon>Bacteria</taxon>
        <taxon>Pseudomonadati</taxon>
        <taxon>Pseudomonadota</taxon>
        <taxon>Gammaproteobacteria</taxon>
        <taxon>Cellvibrionales</taxon>
        <taxon>Cellvibrionaceae</taxon>
        <taxon>Sessilibacter</taxon>
    </lineage>
</organism>
<keyword evidence="1" id="KW-1133">Transmembrane helix</keyword>
<dbReference type="Proteomes" id="UP001465153">
    <property type="component" value="Unassembled WGS sequence"/>
</dbReference>
<evidence type="ECO:0000256" key="1">
    <source>
        <dbReference type="SAM" id="Phobius"/>
    </source>
</evidence>
<protein>
    <submittedName>
        <fullName evidence="2">Uncharacterized protein</fullName>
    </submittedName>
</protein>
<dbReference type="EMBL" id="BAABWN010000019">
    <property type="protein sequence ID" value="GAA6170077.1"/>
    <property type="molecule type" value="Genomic_DNA"/>
</dbReference>